<comment type="subcellular location">
    <subcellularLocation>
        <location evidence="1">Nucleus</location>
    </subcellularLocation>
</comment>
<dbReference type="GO" id="GO:0008270">
    <property type="term" value="F:zinc ion binding"/>
    <property type="evidence" value="ECO:0007669"/>
    <property type="project" value="UniProtKB-KW"/>
</dbReference>
<feature type="domain" description="C2H2-type" evidence="9">
    <location>
        <begin position="737"/>
        <end position="765"/>
    </location>
</feature>
<feature type="region of interest" description="Disordered" evidence="8">
    <location>
        <begin position="596"/>
        <end position="621"/>
    </location>
</feature>
<evidence type="ECO:0000256" key="1">
    <source>
        <dbReference type="ARBA" id="ARBA00004123"/>
    </source>
</evidence>
<dbReference type="PANTHER" id="PTHR24390">
    <property type="entry name" value="ZINC FINGER PROTEIN"/>
    <property type="match status" value="1"/>
</dbReference>
<gene>
    <name evidence="10" type="ORF">ALC56_06936</name>
</gene>
<feature type="domain" description="C2H2-type" evidence="9">
    <location>
        <begin position="854"/>
        <end position="881"/>
    </location>
</feature>
<keyword evidence="11" id="KW-1185">Reference proteome</keyword>
<feature type="domain" description="C2H2-type" evidence="9">
    <location>
        <begin position="85"/>
        <end position="112"/>
    </location>
</feature>
<dbReference type="PROSITE" id="PS00028">
    <property type="entry name" value="ZINC_FINGER_C2H2_1"/>
    <property type="match status" value="21"/>
</dbReference>
<dbReference type="Pfam" id="PF13912">
    <property type="entry name" value="zf-C2H2_6"/>
    <property type="match status" value="1"/>
</dbReference>
<feature type="domain" description="C2H2-type" evidence="9">
    <location>
        <begin position="480"/>
        <end position="508"/>
    </location>
</feature>
<feature type="domain" description="C2H2-type" evidence="9">
    <location>
        <begin position="797"/>
        <end position="824"/>
    </location>
</feature>
<evidence type="ECO:0000256" key="8">
    <source>
        <dbReference type="SAM" id="MobiDB-lite"/>
    </source>
</evidence>
<feature type="domain" description="C2H2-type" evidence="9">
    <location>
        <begin position="825"/>
        <end position="853"/>
    </location>
</feature>
<dbReference type="FunFam" id="3.30.160.60:FF:000624">
    <property type="entry name" value="zinc finger protein 697"/>
    <property type="match status" value="6"/>
</dbReference>
<feature type="domain" description="C2H2-type" evidence="9">
    <location>
        <begin position="141"/>
        <end position="168"/>
    </location>
</feature>
<evidence type="ECO:0000256" key="6">
    <source>
        <dbReference type="ARBA" id="ARBA00023242"/>
    </source>
</evidence>
<dbReference type="FunFam" id="3.30.160.60:FF:000688">
    <property type="entry name" value="zinc finger protein 197 isoform X1"/>
    <property type="match status" value="1"/>
</dbReference>
<feature type="domain" description="C2H2-type" evidence="9">
    <location>
        <begin position="709"/>
        <end position="736"/>
    </location>
</feature>
<proteinExistence type="predicted"/>
<keyword evidence="5" id="KW-0862">Zinc</keyword>
<dbReference type="STRING" id="34720.A0A151JWI2"/>
<dbReference type="FunFam" id="3.30.160.60:FF:000446">
    <property type="entry name" value="Zinc finger protein"/>
    <property type="match status" value="2"/>
</dbReference>
<dbReference type="AlphaFoldDB" id="A0A151JWI2"/>
<feature type="domain" description="C2H2-type" evidence="9">
    <location>
        <begin position="169"/>
        <end position="196"/>
    </location>
</feature>
<dbReference type="GO" id="GO:0000978">
    <property type="term" value="F:RNA polymerase II cis-regulatory region sequence-specific DNA binding"/>
    <property type="evidence" value="ECO:0007669"/>
    <property type="project" value="TreeGrafter"/>
</dbReference>
<dbReference type="Pfam" id="PF00096">
    <property type="entry name" value="zf-C2H2"/>
    <property type="match status" value="18"/>
</dbReference>
<feature type="domain" description="C2H2-type" evidence="9">
    <location>
        <begin position="938"/>
        <end position="965"/>
    </location>
</feature>
<dbReference type="GO" id="GO:0003700">
    <property type="term" value="F:DNA-binding transcription factor activity"/>
    <property type="evidence" value="ECO:0007669"/>
    <property type="project" value="TreeGrafter"/>
</dbReference>
<feature type="domain" description="C2H2-type" evidence="9">
    <location>
        <begin position="966"/>
        <end position="990"/>
    </location>
</feature>
<dbReference type="InterPro" id="IPR013087">
    <property type="entry name" value="Znf_C2H2_type"/>
</dbReference>
<protein>
    <recommendedName>
        <fullName evidence="9">C2H2-type domain-containing protein</fullName>
    </recommendedName>
</protein>
<feature type="compositionally biased region" description="Basic and acidic residues" evidence="8">
    <location>
        <begin position="596"/>
        <end position="611"/>
    </location>
</feature>
<dbReference type="GO" id="GO:0005634">
    <property type="term" value="C:nucleus"/>
    <property type="evidence" value="ECO:0007669"/>
    <property type="project" value="UniProtKB-SubCell"/>
</dbReference>
<dbReference type="PANTHER" id="PTHR24390:SF242">
    <property type="entry name" value="ZINC FINGER PROTEIN 76"/>
    <property type="match status" value="1"/>
</dbReference>
<feature type="domain" description="C2H2-type" evidence="9">
    <location>
        <begin position="318"/>
        <end position="348"/>
    </location>
</feature>
<evidence type="ECO:0000259" key="9">
    <source>
        <dbReference type="PROSITE" id="PS50157"/>
    </source>
</evidence>
<feature type="domain" description="C2H2-type" evidence="9">
    <location>
        <begin position="882"/>
        <end position="909"/>
    </location>
</feature>
<feature type="domain" description="C2H2-type" evidence="9">
    <location>
        <begin position="113"/>
        <end position="140"/>
    </location>
</feature>
<evidence type="ECO:0000256" key="7">
    <source>
        <dbReference type="PROSITE-ProRule" id="PRU00042"/>
    </source>
</evidence>
<dbReference type="SMART" id="SM00355">
    <property type="entry name" value="ZnF_C2H2"/>
    <property type="match status" value="24"/>
</dbReference>
<evidence type="ECO:0000313" key="11">
    <source>
        <dbReference type="Proteomes" id="UP000078541"/>
    </source>
</evidence>
<dbReference type="Gene3D" id="3.30.160.60">
    <property type="entry name" value="Classic Zinc Finger"/>
    <property type="match status" value="21"/>
</dbReference>
<dbReference type="Proteomes" id="UP000078541">
    <property type="component" value="Unassembled WGS sequence"/>
</dbReference>
<dbReference type="InterPro" id="IPR036236">
    <property type="entry name" value="Znf_C2H2_sf"/>
</dbReference>
<feature type="domain" description="C2H2-type" evidence="9">
    <location>
        <begin position="197"/>
        <end position="225"/>
    </location>
</feature>
<keyword evidence="6" id="KW-0539">Nucleus</keyword>
<keyword evidence="3" id="KW-0677">Repeat</keyword>
<feature type="domain" description="C2H2-type" evidence="9">
    <location>
        <begin position="509"/>
        <end position="536"/>
    </location>
</feature>
<dbReference type="GO" id="GO:0006357">
    <property type="term" value="P:regulation of transcription by RNA polymerase II"/>
    <property type="evidence" value="ECO:0007669"/>
    <property type="project" value="TreeGrafter"/>
</dbReference>
<evidence type="ECO:0000256" key="4">
    <source>
        <dbReference type="ARBA" id="ARBA00022771"/>
    </source>
</evidence>
<feature type="domain" description="C2H2-type" evidence="9">
    <location>
        <begin position="766"/>
        <end position="789"/>
    </location>
</feature>
<keyword evidence="4 7" id="KW-0863">Zinc-finger</keyword>
<feature type="domain" description="C2H2-type" evidence="9">
    <location>
        <begin position="537"/>
        <end position="564"/>
    </location>
</feature>
<dbReference type="GO" id="GO:0048598">
    <property type="term" value="P:embryonic morphogenesis"/>
    <property type="evidence" value="ECO:0007669"/>
    <property type="project" value="UniProtKB-ARBA"/>
</dbReference>
<feature type="domain" description="C2H2-type" evidence="9">
    <location>
        <begin position="452"/>
        <end position="479"/>
    </location>
</feature>
<evidence type="ECO:0000256" key="2">
    <source>
        <dbReference type="ARBA" id="ARBA00022723"/>
    </source>
</evidence>
<dbReference type="FunFam" id="3.30.160.60:FF:000295">
    <property type="entry name" value="zinc finger protein 19"/>
    <property type="match status" value="1"/>
</dbReference>
<dbReference type="GO" id="GO:0030674">
    <property type="term" value="F:protein-macromolecule adaptor activity"/>
    <property type="evidence" value="ECO:0007669"/>
    <property type="project" value="UniProtKB-ARBA"/>
</dbReference>
<feature type="domain" description="C2H2-type" evidence="9">
    <location>
        <begin position="910"/>
        <end position="937"/>
    </location>
</feature>
<feature type="domain" description="C2H2-type" evidence="9">
    <location>
        <begin position="56"/>
        <end position="84"/>
    </location>
</feature>
<keyword evidence="2" id="KW-0479">Metal-binding</keyword>
<dbReference type="PROSITE" id="PS50157">
    <property type="entry name" value="ZINC_FINGER_C2H2_2"/>
    <property type="match status" value="23"/>
</dbReference>
<dbReference type="EMBL" id="KQ981639">
    <property type="protein sequence ID" value="KYN38696.1"/>
    <property type="molecule type" value="Genomic_DNA"/>
</dbReference>
<sequence length="1077" mass="125133">MHLILDNEKDSKDLCKILGKASHKDNTFQCAECGRCFKLKDSYLRHMRIHKNERPFTCHVCGKQFRDSGGLTRHLKDVHAKVKNFVCDLCGRSFASKATRDDHRRTHTGERPYICDSCGKTFKSKASLYIHSKLHTNVFPYMCSYCSKRFRRRQEVVAHVTTHTGEKNHVCDVCERKFRVKSELARHKLIHSDNKPFVCVHCSLAFRQKRYLNNHIKSRHNGESLRVCELTKERSFTTYHSSYNAALWTSNATINESNPMRSMTLITKEISKKETYNLSDNCTAEKYAEKTDSNTLRDQEKNESTILQSTSESVKKGYTCNNCQRVFKRKHHLIRHMVDCKYHDLAKEDSSRTRIEVTEKKKKTIKKKNRLIEDIKNTSDNNEFCFPSVKPLKKQFRTYPCNYCEHTAQKKKLLKIHLTEAHPEVVNRSRKSFVATETVLRARIEHDGKIYYHCSECGKNLNSPYTFYWHLRIHTGERLFTCHLCGKRFRVNQGLTRHLKDTHAGIKNVPCDLCGRMFSTRRNVEDHRRIHTGERPYVCNVCGKTFKQKASLFVHNRTHSDIFPFKCSYCGQTFRTRPPLMVHITKHTGEKPHACDVSTRRVSKDESEKHAQVNSPRNEESEEYVNVGKAQSTVSSKKCLSSMHLSDFDEKLERYDSANFLNNSEQTQKPLEKHTINSQECTKRSKQLLKQHVKLTRSKMMEGDGSVSHKCEECGKILSTSYNLLIHHNIHAGVRPYICSICNKSFRSASGLNRHVRDVHDGVKNFACDICGRHLASRASRDEHRRTHSVVCTSPLIVCKFCNKKFRSRKNHWAHVRTHSGEKSYTCHICGKQFVQGGSLYYHLKHVHDGVKNHTCDICGRSFAMKTAMEDHRRIHTGERPYVCHTCGKTFKTKASLYIHSKIHTDEFPHKCTYCAKKFRWRQQMLGHLTVHTGEKNHTCDVCGKGFGVKNDLTRHKRVHSEEKPYTCQKCGISFGQKRYLKSHERLKLGTCGYSQSELRDLCESRTEMLHMRIWNDLLLDLDKALLCPDKIDSHSRTDLATFRKLSHDSISESTLLAYLDQMTKCYEDAIEILQER</sequence>
<dbReference type="SUPFAM" id="SSF57667">
    <property type="entry name" value="beta-beta-alpha zinc fingers"/>
    <property type="match status" value="13"/>
</dbReference>
<organism evidence="10 11">
    <name type="scientific">Trachymyrmex septentrionalis</name>
    <dbReference type="NCBI Taxonomy" id="34720"/>
    <lineage>
        <taxon>Eukaryota</taxon>
        <taxon>Metazoa</taxon>
        <taxon>Ecdysozoa</taxon>
        <taxon>Arthropoda</taxon>
        <taxon>Hexapoda</taxon>
        <taxon>Insecta</taxon>
        <taxon>Pterygota</taxon>
        <taxon>Neoptera</taxon>
        <taxon>Endopterygota</taxon>
        <taxon>Hymenoptera</taxon>
        <taxon>Apocrita</taxon>
        <taxon>Aculeata</taxon>
        <taxon>Formicoidea</taxon>
        <taxon>Formicidae</taxon>
        <taxon>Myrmicinae</taxon>
        <taxon>Trachymyrmex</taxon>
    </lineage>
</organism>
<evidence type="ECO:0000313" key="10">
    <source>
        <dbReference type="EMBL" id="KYN38696.1"/>
    </source>
</evidence>
<feature type="domain" description="C2H2-type" evidence="9">
    <location>
        <begin position="28"/>
        <end position="55"/>
    </location>
</feature>
<feature type="domain" description="C2H2-type" evidence="9">
    <location>
        <begin position="565"/>
        <end position="592"/>
    </location>
</feature>
<evidence type="ECO:0000256" key="3">
    <source>
        <dbReference type="ARBA" id="ARBA00022737"/>
    </source>
</evidence>
<accession>A0A151JWI2</accession>
<reference evidence="10 11" key="1">
    <citation type="submission" date="2016-03" db="EMBL/GenBank/DDBJ databases">
        <title>Trachymyrmex septentrionalis WGS genome.</title>
        <authorList>
            <person name="Nygaard S."/>
            <person name="Hu H."/>
            <person name="Boomsma J."/>
            <person name="Zhang G."/>
        </authorList>
    </citation>
    <scope>NUCLEOTIDE SEQUENCE [LARGE SCALE GENOMIC DNA]</scope>
    <source>
        <strain evidence="10">Tsep2-gDNA-1</strain>
        <tissue evidence="10">Whole body</tissue>
    </source>
</reference>
<dbReference type="FunFam" id="3.30.160.60:FF:000100">
    <property type="entry name" value="Zinc finger 45-like"/>
    <property type="match status" value="3"/>
</dbReference>
<evidence type="ECO:0000256" key="5">
    <source>
        <dbReference type="ARBA" id="ARBA00022833"/>
    </source>
</evidence>
<name>A0A151JWI2_9HYME</name>